<proteinExistence type="predicted"/>
<sequence>MFYQLRDKLNRLNFSFACKKIYGTPPVLAKTDEPIAVLTLLQHKDVLLFLIAIKSFTKQVAIRKVIIINDGTLTQNDLETLKKHIPIVEIRDANEFSNNACPKGGCWERLLAIAHYVKEYYVIQLDSDTLTLSEIPEVKQQIATQTAFVIGTWDNQTIEPMNICSERVRKNVTLTPESHVQMLAEANFNKIDNVDSLNYVRGCAGFTGFPKDSFADSFVVEISQKIENILGKKWHDWGSEQVMSNIVVANINKSSVLPHPKYCDCTKIKTGTTRFIHFIGECRFKSGIYQNLVREVIIDL</sequence>
<dbReference type="Proteomes" id="UP001162780">
    <property type="component" value="Chromosome"/>
</dbReference>
<reference evidence="1" key="1">
    <citation type="submission" date="2022-11" db="EMBL/GenBank/DDBJ databases">
        <title>Methylomonas rapida sp. nov., Carotenoid-Producing Obligate Methanotrophs with High Growth Characteristics and Biotechnological Potential.</title>
        <authorList>
            <person name="Tikhonova E.N."/>
            <person name="Suleimanov R.Z."/>
            <person name="Miroshnikov K."/>
            <person name="Oshkin I.Y."/>
            <person name="Belova S.E."/>
            <person name="Danilova O.V."/>
            <person name="Ashikhmin A."/>
            <person name="Konopkin A."/>
            <person name="But S.Y."/>
            <person name="Khmelenina V.N."/>
            <person name="Kuznetsov N."/>
            <person name="Pimenov N.V."/>
            <person name="Dedysh S.N."/>
        </authorList>
    </citation>
    <scope>NUCLEOTIDE SEQUENCE</scope>
    <source>
        <strain evidence="1">MP1</strain>
    </source>
</reference>
<dbReference type="InterPro" id="IPR029044">
    <property type="entry name" value="Nucleotide-diphossugar_trans"/>
</dbReference>
<dbReference type="SUPFAM" id="SSF53448">
    <property type="entry name" value="Nucleotide-diphospho-sugar transferases"/>
    <property type="match status" value="1"/>
</dbReference>
<name>A0ABY7GNW8_9GAMM</name>
<organism evidence="1 2">
    <name type="scientific">Methylomonas rapida</name>
    <dbReference type="NCBI Taxonomy" id="2963939"/>
    <lineage>
        <taxon>Bacteria</taxon>
        <taxon>Pseudomonadati</taxon>
        <taxon>Pseudomonadota</taxon>
        <taxon>Gammaproteobacteria</taxon>
        <taxon>Methylococcales</taxon>
        <taxon>Methylococcaceae</taxon>
        <taxon>Methylomonas</taxon>
    </lineage>
</organism>
<protein>
    <recommendedName>
        <fullName evidence="3">Glycosyl transferase family 2</fullName>
    </recommendedName>
</protein>
<evidence type="ECO:0008006" key="3">
    <source>
        <dbReference type="Google" id="ProtNLM"/>
    </source>
</evidence>
<accession>A0ABY7GNW8</accession>
<dbReference type="RefSeq" id="WP_255187075.1">
    <property type="nucleotide sequence ID" value="NZ_CP113517.1"/>
</dbReference>
<evidence type="ECO:0000313" key="1">
    <source>
        <dbReference type="EMBL" id="WAR46170.1"/>
    </source>
</evidence>
<keyword evidence="2" id="KW-1185">Reference proteome</keyword>
<evidence type="ECO:0000313" key="2">
    <source>
        <dbReference type="Proteomes" id="UP001162780"/>
    </source>
</evidence>
<gene>
    <name evidence="1" type="ORF">NM686_006535</name>
</gene>
<dbReference type="EMBL" id="CP113517">
    <property type="protein sequence ID" value="WAR46170.1"/>
    <property type="molecule type" value="Genomic_DNA"/>
</dbReference>